<protein>
    <submittedName>
        <fullName evidence="2">Glycosyltransferase family 61 protein</fullName>
    </submittedName>
</protein>
<organism evidence="2 3">
    <name type="scientific">Halobaculum lipolyticum</name>
    <dbReference type="NCBI Taxonomy" id="3032001"/>
    <lineage>
        <taxon>Archaea</taxon>
        <taxon>Methanobacteriati</taxon>
        <taxon>Methanobacteriota</taxon>
        <taxon>Stenosarchaea group</taxon>
        <taxon>Halobacteria</taxon>
        <taxon>Halobacteriales</taxon>
        <taxon>Haloferacaceae</taxon>
        <taxon>Halobaculum</taxon>
    </lineage>
</organism>
<dbReference type="GeneID" id="81123823"/>
<dbReference type="Proteomes" id="UP001596461">
    <property type="component" value="Unassembled WGS sequence"/>
</dbReference>
<evidence type="ECO:0000259" key="1">
    <source>
        <dbReference type="Pfam" id="PF04577"/>
    </source>
</evidence>
<accession>A0ABD5WEW1</accession>
<dbReference type="EMBL" id="JBHTAH010000004">
    <property type="protein sequence ID" value="MFC7069354.1"/>
    <property type="molecule type" value="Genomic_DNA"/>
</dbReference>
<reference evidence="2 3" key="1">
    <citation type="journal article" date="2019" name="Int. J. Syst. Evol. Microbiol.">
        <title>The Global Catalogue of Microorganisms (GCM) 10K type strain sequencing project: providing services to taxonomists for standard genome sequencing and annotation.</title>
        <authorList>
            <consortium name="The Broad Institute Genomics Platform"/>
            <consortium name="The Broad Institute Genome Sequencing Center for Infectious Disease"/>
            <person name="Wu L."/>
            <person name="Ma J."/>
        </authorList>
    </citation>
    <scope>NUCLEOTIDE SEQUENCE [LARGE SCALE GENOMIC DNA]</scope>
    <source>
        <strain evidence="2 3">DT31</strain>
    </source>
</reference>
<proteinExistence type="predicted"/>
<dbReference type="AlphaFoldDB" id="A0ABD5WEW1"/>
<sequence length="400" mass="45402">MIAPLARHARRLGERYLPQDTKNRMRGAIGTALSDRVVSYVELAERDDVDVWRFEREREFTFERPDYYNRLPEEIGRIVGDHVSPQPFVLEVPDVTLIGSQGMKRTADGDFVVYNFHRPADAGASRELGYDVLDAVSMGTWPFRRPGGPTAEVELAVPLINRWARNYSHWTEECLAQLAGVRHYIRETGERPILLIPPDSPEFVGESLELLGFDETDYRELGDERLRVERMVLPSIRRVWSGTSDDYMRDPFGISWVREAVLQRIDEDADSPSKILVSRERDATVRRITNWSAVESALVDRGFEPVVLTEHDFREQKELFRNAETIVATHGAGLTELIYAEDASVIELFGSYVVPPYFEMSEAVGHRYGCLVCEPRGDDIRVDVDELHAAIDATTGADGS</sequence>
<comment type="caution">
    <text evidence="2">The sequence shown here is derived from an EMBL/GenBank/DDBJ whole genome shotgun (WGS) entry which is preliminary data.</text>
</comment>
<gene>
    <name evidence="2" type="ORF">ACFQL9_06845</name>
</gene>
<evidence type="ECO:0000313" key="3">
    <source>
        <dbReference type="Proteomes" id="UP001596461"/>
    </source>
</evidence>
<evidence type="ECO:0000313" key="2">
    <source>
        <dbReference type="EMBL" id="MFC7069354.1"/>
    </source>
</evidence>
<feature type="domain" description="Glycosyltransferase 61 catalytic" evidence="1">
    <location>
        <begin position="167"/>
        <end position="345"/>
    </location>
</feature>
<dbReference type="InterPro" id="IPR049625">
    <property type="entry name" value="Glyco_transf_61_cat"/>
</dbReference>
<keyword evidence="3" id="KW-1185">Reference proteome</keyword>
<dbReference type="RefSeq" id="WP_284032002.1">
    <property type="nucleotide sequence ID" value="NZ_CP126154.1"/>
</dbReference>
<name>A0ABD5WEW1_9EURY</name>
<dbReference type="Pfam" id="PF04577">
    <property type="entry name" value="Glyco_transf_61"/>
    <property type="match status" value="1"/>
</dbReference>